<sequence>MEDIANDIDNSSDSFHDKTTTFIPLTPLRTPKAISISDLTYSDDTSRHDLTREGNIIDRIYNGREDCLFSRTVPNVLLPYINHETFASQMDELNATLKNAMNRNYGFVDNLMTNLTFQVWPLLFGTHYKRCMKRFVAQLDRFEEEFLYPHGFRLIPPEYTAFMFIEIVPVLK</sequence>
<evidence type="ECO:0000256" key="4">
    <source>
        <dbReference type="ARBA" id="ARBA00018463"/>
    </source>
</evidence>
<evidence type="ECO:0000313" key="9">
    <source>
        <dbReference type="Proteomes" id="UP000186303"/>
    </source>
</evidence>
<keyword evidence="9" id="KW-1185">Reference proteome</keyword>
<name>A0A1M8A4J7_MALS4</name>
<keyword evidence="6" id="KW-0472">Membrane</keyword>
<evidence type="ECO:0000259" key="7">
    <source>
        <dbReference type="Pfam" id="PF10256"/>
    </source>
</evidence>
<dbReference type="PANTHER" id="PTHR13254">
    <property type="entry name" value="GOLGI AUTOANTIGEN, GOLGIN SUBFAMILY A, 7"/>
    <property type="match status" value="1"/>
</dbReference>
<comment type="similarity">
    <text evidence="2">Belongs to the ERF4 family.</text>
</comment>
<gene>
    <name evidence="8" type="ORF">MSYG_1660</name>
</gene>
<dbReference type="STRING" id="1230383.A0A1M8A4J7"/>
<dbReference type="VEuPathDB" id="FungiDB:MSYG_1660"/>
<dbReference type="GO" id="GO:0031211">
    <property type="term" value="C:endoplasmic reticulum palmitoyltransferase complex"/>
    <property type="evidence" value="ECO:0007669"/>
    <property type="project" value="TreeGrafter"/>
</dbReference>
<comment type="subcellular location">
    <subcellularLocation>
        <location evidence="1">Endoplasmic reticulum membrane</location>
        <topology evidence="1">Peripheral membrane protein</topology>
    </subcellularLocation>
</comment>
<dbReference type="Pfam" id="PF10256">
    <property type="entry name" value="Erf4"/>
    <property type="match status" value="1"/>
</dbReference>
<organism evidence="8 9">
    <name type="scientific">Malassezia sympodialis (strain ATCC 42132)</name>
    <name type="common">Atopic eczema-associated yeast</name>
    <dbReference type="NCBI Taxonomy" id="1230383"/>
    <lineage>
        <taxon>Eukaryota</taxon>
        <taxon>Fungi</taxon>
        <taxon>Dikarya</taxon>
        <taxon>Basidiomycota</taxon>
        <taxon>Ustilaginomycotina</taxon>
        <taxon>Malasseziomycetes</taxon>
        <taxon>Malasseziales</taxon>
        <taxon>Malasseziaceae</taxon>
        <taxon>Malassezia</taxon>
    </lineage>
</organism>
<accession>A0A1M8A4J7</accession>
<evidence type="ECO:0000256" key="3">
    <source>
        <dbReference type="ARBA" id="ARBA00011396"/>
    </source>
</evidence>
<proteinExistence type="inferred from homology"/>
<evidence type="ECO:0000256" key="5">
    <source>
        <dbReference type="ARBA" id="ARBA00022824"/>
    </source>
</evidence>
<keyword evidence="5" id="KW-0256">Endoplasmic reticulum</keyword>
<dbReference type="EMBL" id="LT671822">
    <property type="protein sequence ID" value="SHO77319.1"/>
    <property type="molecule type" value="Genomic_DNA"/>
</dbReference>
<dbReference type="InterPro" id="IPR051371">
    <property type="entry name" value="Ras_palmitoyltransferase"/>
</dbReference>
<reference evidence="9" key="1">
    <citation type="journal article" date="2017" name="Nucleic Acids Res.">
        <title>Proteogenomics produces comprehensive and highly accurate protein-coding gene annotation in a complete genome assembly of Malassezia sympodialis.</title>
        <authorList>
            <person name="Zhu Y."/>
            <person name="Engstroem P.G."/>
            <person name="Tellgren-Roth C."/>
            <person name="Baudo C.D."/>
            <person name="Kennell J.C."/>
            <person name="Sun S."/>
            <person name="Billmyre R.B."/>
            <person name="Schroeder M.S."/>
            <person name="Andersson A."/>
            <person name="Holm T."/>
            <person name="Sigurgeirsson B."/>
            <person name="Wu G."/>
            <person name="Sankaranarayanan S.R."/>
            <person name="Siddharthan R."/>
            <person name="Sanyal K."/>
            <person name="Lundeberg J."/>
            <person name="Nystedt B."/>
            <person name="Boekhout T."/>
            <person name="Dawson T.L. Jr."/>
            <person name="Heitman J."/>
            <person name="Scheynius A."/>
            <person name="Lehtioe J."/>
        </authorList>
    </citation>
    <scope>NUCLEOTIDE SEQUENCE [LARGE SCALE GENOMIC DNA]</scope>
    <source>
        <strain evidence="9">ATCC 42132</strain>
    </source>
</reference>
<dbReference type="GO" id="GO:0005789">
    <property type="term" value="C:endoplasmic reticulum membrane"/>
    <property type="evidence" value="ECO:0007669"/>
    <property type="project" value="UniProtKB-SubCell"/>
</dbReference>
<dbReference type="AlphaFoldDB" id="A0A1M8A4J7"/>
<evidence type="ECO:0000256" key="1">
    <source>
        <dbReference type="ARBA" id="ARBA00004406"/>
    </source>
</evidence>
<feature type="domain" description="Golgin subfamily A member 7/ERF4" evidence="7">
    <location>
        <begin position="57"/>
        <end position="166"/>
    </location>
</feature>
<dbReference type="InterPro" id="IPR019383">
    <property type="entry name" value="Golgin_A_7/ERF4"/>
</dbReference>
<evidence type="ECO:0000313" key="8">
    <source>
        <dbReference type="EMBL" id="SHO77319.1"/>
    </source>
</evidence>
<evidence type="ECO:0000256" key="6">
    <source>
        <dbReference type="ARBA" id="ARBA00023136"/>
    </source>
</evidence>
<dbReference type="PANTHER" id="PTHR13254:SF0">
    <property type="entry name" value="GOLGIN SUBFAMILY A MEMBER 7_ERF4 DOMAIN-CONTAINING PROTEIN"/>
    <property type="match status" value="1"/>
</dbReference>
<protein>
    <recommendedName>
        <fullName evidence="4">Ras modification protein ERF4</fullName>
    </recommendedName>
</protein>
<evidence type="ECO:0000256" key="2">
    <source>
        <dbReference type="ARBA" id="ARBA00007732"/>
    </source>
</evidence>
<dbReference type="Proteomes" id="UP000186303">
    <property type="component" value="Chromosome 2"/>
</dbReference>
<dbReference type="OrthoDB" id="2190159at2759"/>
<comment type="subunit">
    <text evidence="3">Interacts with ERF2.</text>
</comment>
<dbReference type="GO" id="GO:0006612">
    <property type="term" value="P:protein targeting to membrane"/>
    <property type="evidence" value="ECO:0007669"/>
    <property type="project" value="TreeGrafter"/>
</dbReference>